<name>A0A9R1WY63_LACSA</name>
<dbReference type="FunFam" id="3.40.50.10140:FF:000007">
    <property type="entry name" value="Disease resistance protein (TIR-NBS-LRR class)"/>
    <property type="match status" value="1"/>
</dbReference>
<evidence type="ECO:0000259" key="5">
    <source>
        <dbReference type="PROSITE" id="PS50104"/>
    </source>
</evidence>
<dbReference type="SMART" id="SM00255">
    <property type="entry name" value="TIR"/>
    <property type="match status" value="1"/>
</dbReference>
<dbReference type="SUPFAM" id="SSF52200">
    <property type="entry name" value="Toll/Interleukin receptor TIR domain"/>
    <property type="match status" value="1"/>
</dbReference>
<dbReference type="GO" id="GO:0007165">
    <property type="term" value="P:signal transduction"/>
    <property type="evidence" value="ECO:0007669"/>
    <property type="project" value="InterPro"/>
</dbReference>
<accession>A0A9R1WY63</accession>
<dbReference type="GO" id="GO:0046872">
    <property type="term" value="F:metal ion binding"/>
    <property type="evidence" value="ECO:0007669"/>
    <property type="project" value="InterPro"/>
</dbReference>
<reference evidence="7 8" key="1">
    <citation type="journal article" date="2017" name="Nat. Commun.">
        <title>Genome assembly with in vitro proximity ligation data and whole-genome triplication in lettuce.</title>
        <authorList>
            <person name="Reyes-Chin-Wo S."/>
            <person name="Wang Z."/>
            <person name="Yang X."/>
            <person name="Kozik A."/>
            <person name="Arikit S."/>
            <person name="Song C."/>
            <person name="Xia L."/>
            <person name="Froenicke L."/>
            <person name="Lavelle D.O."/>
            <person name="Truco M.J."/>
            <person name="Xia R."/>
            <person name="Zhu S."/>
            <person name="Xu C."/>
            <person name="Xu H."/>
            <person name="Xu X."/>
            <person name="Cox K."/>
            <person name="Korf I."/>
            <person name="Meyers B.C."/>
            <person name="Michelmore R.W."/>
        </authorList>
    </citation>
    <scope>NUCLEOTIDE SEQUENCE [LARGE SCALE GENOMIC DNA]</scope>
    <source>
        <strain evidence="8">cv. Salinas</strain>
        <tissue evidence="7">Seedlings</tissue>
    </source>
</reference>
<keyword evidence="4" id="KW-0520">NAD</keyword>
<comment type="subcellular location">
    <subcellularLocation>
        <location evidence="1">Membrane</location>
        <topology evidence="1">Peripheral membrane protein</topology>
    </subcellularLocation>
</comment>
<dbReference type="PANTHER" id="PTHR11017">
    <property type="entry name" value="LEUCINE-RICH REPEAT-CONTAINING PROTEIN"/>
    <property type="match status" value="1"/>
</dbReference>
<dbReference type="PROSITE" id="PS50104">
    <property type="entry name" value="TIR"/>
    <property type="match status" value="1"/>
</dbReference>
<dbReference type="InterPro" id="IPR006121">
    <property type="entry name" value="HMA_dom"/>
</dbReference>
<dbReference type="InterPro" id="IPR042197">
    <property type="entry name" value="Apaf_helical"/>
</dbReference>
<dbReference type="InterPro" id="IPR058192">
    <property type="entry name" value="WHD_ROQ1-like"/>
</dbReference>
<dbReference type="InterPro" id="IPR032675">
    <property type="entry name" value="LRR_dom_sf"/>
</dbReference>
<dbReference type="PANTHER" id="PTHR11017:SF271">
    <property type="entry name" value="DISEASE RESISTANCE PROTEIN (TIR-NBS-LRR CLASS) FAMILY"/>
    <property type="match status" value="1"/>
</dbReference>
<comment type="caution">
    <text evidence="7">The sequence shown here is derived from an EMBL/GenBank/DDBJ whole genome shotgun (WGS) entry which is preliminary data.</text>
</comment>
<dbReference type="GO" id="GO:0016020">
    <property type="term" value="C:membrane"/>
    <property type="evidence" value="ECO:0007669"/>
    <property type="project" value="UniProtKB-SubCell"/>
</dbReference>
<organism evidence="7 8">
    <name type="scientific">Lactuca sativa</name>
    <name type="common">Garden lettuce</name>
    <dbReference type="NCBI Taxonomy" id="4236"/>
    <lineage>
        <taxon>Eukaryota</taxon>
        <taxon>Viridiplantae</taxon>
        <taxon>Streptophyta</taxon>
        <taxon>Embryophyta</taxon>
        <taxon>Tracheophyta</taxon>
        <taxon>Spermatophyta</taxon>
        <taxon>Magnoliopsida</taxon>
        <taxon>eudicotyledons</taxon>
        <taxon>Gunneridae</taxon>
        <taxon>Pentapetalae</taxon>
        <taxon>asterids</taxon>
        <taxon>campanulids</taxon>
        <taxon>Asterales</taxon>
        <taxon>Asteraceae</taxon>
        <taxon>Cichorioideae</taxon>
        <taxon>Cichorieae</taxon>
        <taxon>Lactucinae</taxon>
        <taxon>Lactuca</taxon>
    </lineage>
</organism>
<dbReference type="InterPro" id="IPR044974">
    <property type="entry name" value="Disease_R_plants"/>
</dbReference>
<dbReference type="PRINTS" id="PR00364">
    <property type="entry name" value="DISEASERSIST"/>
</dbReference>
<sequence length="1172" mass="132823">MASSSSSPAFSSQSWNHDVFLSFRGEDTRKTFVDHLYTTLVQKGIYTYKDDETLPRGELINPSLMKAIEESQIGIIIFSENYADSSWCLDELAHIKKCKDTRGQIVIPIFYGVDPSEVRKQKLKYGEAFVKHELENKTKVESWRKALVDASNISGWEPKHIANGHESKVIIEIVEKFSQRLQLVSPSANANLIGIASRVQSLKLKLQIGSGGVRMIGIWGVGGGGKTTLASSVYEEISRKFDGCCFLENIREESSKKGLEELQQKILYGVLREKIVQVERVEEGKHMIKHRLCCRKVLIVLDDVDQLDQLKALAGSHDWFGEGSRIIITTRDVHVISTTAPRVDEIHNISLLNDDEAMELFCKHAPCGHKHKKDYELLSKSVVSYAGGLPLALTVLGCFLCGKDINEWRSAIARLKEIPDTNIVEKLQISFDGLTPVEKELFLDIACFFRGRYKNEGIMAMLDACGFYPVIGIKVLLEKALITISDGRFDMHDLLQEMGRYIVRGEHPENPEKHSRVWKKEDVLKICAMDATKELDMVKAVRFECNSYDLVELPSVANLKNLRWIDWRGDLASPFPTNFPPKNLCCLILDDISQKRLWRGYKHLPNLKILELVRLNKLIMTPDFDRIPNLERLILRGCQRLKKIHPSIGNLERLIFLCIEFCSGLKIFPPIKRLRKLETLSLSDCPKLFKLLGIQQKMNGLLHLHSNISGKEVASYKKYSSNFVVTCWTCGDTKIRNPVEDLIDVEECCLEEPCLPRNNNTVLRFFPRGLRKLNLRYCNLGDKDIESAVWEFPNLEELNLKGNHFSRLSFSRWRLPQLKWLDVSWCQLLVELWDLPSSIAVVIADYCFSLESFGDISNCKWLWKVSLCGGNKLGPLVGDILLDSMLQGNALEDRFISVNLGYKMIPRGFVARLFKGTKFTLSLPYDWYNDFSGFLICIVTKASHPRINIIIRQEVDEDILSVLWQGSSEAPADPKYDGSVSIIGYVSFSSLRHTSLLNSSYNMISFSIDGGHLSGLAANSYVGGELLPWGSKGDEVKTTDCSELFWDKENEDGSNTFTIRQHDSKSSIEILWRPYYTQKVVVKVDVHDDKGKRKVMKAVSSLSGVESITFGVRDKTLTVTGDTDPVFIVGKLKKYCRTEIVTIGTAKVSSIKIFTGQYKFATIEEAIVFVKF</sequence>
<dbReference type="GO" id="GO:0009626">
    <property type="term" value="P:plant-type hypersensitive response"/>
    <property type="evidence" value="ECO:0007669"/>
    <property type="project" value="UniProtKB-KW"/>
</dbReference>
<dbReference type="SUPFAM" id="SSF55008">
    <property type="entry name" value="HMA, heavy metal-associated domain"/>
    <property type="match status" value="1"/>
</dbReference>
<dbReference type="InterPro" id="IPR027417">
    <property type="entry name" value="P-loop_NTPase"/>
</dbReference>
<dbReference type="GO" id="GO:0043531">
    <property type="term" value="F:ADP binding"/>
    <property type="evidence" value="ECO:0007669"/>
    <property type="project" value="InterPro"/>
</dbReference>
<dbReference type="InterPro" id="IPR036163">
    <property type="entry name" value="HMA_dom_sf"/>
</dbReference>
<dbReference type="PROSITE" id="PS50846">
    <property type="entry name" value="HMA_2"/>
    <property type="match status" value="1"/>
</dbReference>
<evidence type="ECO:0000313" key="7">
    <source>
        <dbReference type="EMBL" id="KAJ0191509.1"/>
    </source>
</evidence>
<dbReference type="EMBL" id="NBSK02000008">
    <property type="protein sequence ID" value="KAJ0191509.1"/>
    <property type="molecule type" value="Genomic_DNA"/>
</dbReference>
<gene>
    <name evidence="7" type="ORF">LSAT_V11C800409850</name>
</gene>
<keyword evidence="2" id="KW-0433">Leucine-rich repeat</keyword>
<evidence type="ECO:0000259" key="6">
    <source>
        <dbReference type="PROSITE" id="PS50846"/>
    </source>
</evidence>
<feature type="domain" description="HMA" evidence="6">
    <location>
        <begin position="1077"/>
        <end position="1143"/>
    </location>
</feature>
<proteinExistence type="predicted"/>
<dbReference type="Gene3D" id="3.80.10.10">
    <property type="entry name" value="Ribonuclease Inhibitor"/>
    <property type="match status" value="2"/>
</dbReference>
<evidence type="ECO:0000256" key="1">
    <source>
        <dbReference type="ARBA" id="ARBA00004170"/>
    </source>
</evidence>
<feature type="domain" description="TIR" evidence="5">
    <location>
        <begin position="15"/>
        <end position="185"/>
    </location>
</feature>
<dbReference type="SUPFAM" id="SSF52540">
    <property type="entry name" value="P-loop containing nucleoside triphosphate hydrolases"/>
    <property type="match status" value="1"/>
</dbReference>
<protein>
    <recommendedName>
        <fullName evidence="9">TIR domain-containing protein</fullName>
    </recommendedName>
</protein>
<dbReference type="Pfam" id="PF00403">
    <property type="entry name" value="HMA"/>
    <property type="match status" value="1"/>
</dbReference>
<dbReference type="Pfam" id="PF00931">
    <property type="entry name" value="NB-ARC"/>
    <property type="match status" value="1"/>
</dbReference>
<evidence type="ECO:0008006" key="9">
    <source>
        <dbReference type="Google" id="ProtNLM"/>
    </source>
</evidence>
<keyword evidence="8" id="KW-1185">Reference proteome</keyword>
<dbReference type="Gene3D" id="1.10.8.430">
    <property type="entry name" value="Helical domain of apoptotic protease-activating factors"/>
    <property type="match status" value="1"/>
</dbReference>
<dbReference type="SUPFAM" id="SSF52058">
    <property type="entry name" value="L domain-like"/>
    <property type="match status" value="1"/>
</dbReference>
<dbReference type="Pfam" id="PF23282">
    <property type="entry name" value="WHD_ROQ1"/>
    <property type="match status" value="1"/>
</dbReference>
<dbReference type="InterPro" id="IPR000157">
    <property type="entry name" value="TIR_dom"/>
</dbReference>
<dbReference type="Gene3D" id="3.40.50.300">
    <property type="entry name" value="P-loop containing nucleotide triphosphate hydrolases"/>
    <property type="match status" value="1"/>
</dbReference>
<keyword evidence="3" id="KW-0677">Repeat</keyword>
<dbReference type="Pfam" id="PF01582">
    <property type="entry name" value="TIR"/>
    <property type="match status" value="1"/>
</dbReference>
<dbReference type="Proteomes" id="UP000235145">
    <property type="component" value="Unassembled WGS sequence"/>
</dbReference>
<dbReference type="InterPro" id="IPR035897">
    <property type="entry name" value="Toll_tir_struct_dom_sf"/>
</dbReference>
<dbReference type="InterPro" id="IPR002182">
    <property type="entry name" value="NB-ARC"/>
</dbReference>
<dbReference type="Gene3D" id="3.40.50.10140">
    <property type="entry name" value="Toll/interleukin-1 receptor homology (TIR) domain"/>
    <property type="match status" value="1"/>
</dbReference>
<evidence type="ECO:0000256" key="3">
    <source>
        <dbReference type="ARBA" id="ARBA00022737"/>
    </source>
</evidence>
<dbReference type="AlphaFoldDB" id="A0A9R1WY63"/>
<evidence type="ECO:0000256" key="4">
    <source>
        <dbReference type="ARBA" id="ARBA00023027"/>
    </source>
</evidence>
<evidence type="ECO:0000256" key="2">
    <source>
        <dbReference type="ARBA" id="ARBA00022614"/>
    </source>
</evidence>
<dbReference type="Gene3D" id="3.30.70.100">
    <property type="match status" value="1"/>
</dbReference>
<evidence type="ECO:0000313" key="8">
    <source>
        <dbReference type="Proteomes" id="UP000235145"/>
    </source>
</evidence>